<dbReference type="RefSeq" id="WP_053055426.1">
    <property type="nucleotide sequence ID" value="NZ_LBDA02000116.1"/>
</dbReference>
<gene>
    <name evidence="2" type="ORF">VT52_033470</name>
</gene>
<dbReference type="OrthoDB" id="3774915at2"/>
<protein>
    <submittedName>
        <fullName evidence="2">Twin-arginine translocation pathway signal protein</fullName>
    </submittedName>
</protein>
<dbReference type="Gene3D" id="3.40.630.30">
    <property type="match status" value="1"/>
</dbReference>
<evidence type="ECO:0000313" key="3">
    <source>
        <dbReference type="Proteomes" id="UP000034838"/>
    </source>
</evidence>
<evidence type="ECO:0000313" key="2">
    <source>
        <dbReference type="EMBL" id="OIK23277.1"/>
    </source>
</evidence>
<reference evidence="2" key="1">
    <citation type="submission" date="2016-10" db="EMBL/GenBank/DDBJ databases">
        <title>Genome sequence of Streptomyces malaysiense MUSC 136.</title>
        <authorList>
            <person name="Lee L.-H."/>
            <person name="Ser H.-L."/>
        </authorList>
    </citation>
    <scope>NUCLEOTIDE SEQUENCE [LARGE SCALE GENOMIC DNA]</scope>
    <source>
        <strain evidence="2">MUSC 136</strain>
    </source>
</reference>
<dbReference type="AlphaFoldDB" id="A0A1J4PQT7"/>
<name>A0A1J4PQT7_9ACTN</name>
<keyword evidence="3" id="KW-1185">Reference proteome</keyword>
<dbReference type="EMBL" id="LBDA02000116">
    <property type="protein sequence ID" value="OIK23277.1"/>
    <property type="molecule type" value="Genomic_DNA"/>
</dbReference>
<proteinExistence type="predicted"/>
<organism evidence="2 3">
    <name type="scientific">Streptomyces malaysiense</name>
    <dbReference type="NCBI Taxonomy" id="1428626"/>
    <lineage>
        <taxon>Bacteria</taxon>
        <taxon>Bacillati</taxon>
        <taxon>Actinomycetota</taxon>
        <taxon>Actinomycetes</taxon>
        <taxon>Kitasatosporales</taxon>
        <taxon>Streptomycetaceae</taxon>
        <taxon>Streptomyces</taxon>
    </lineage>
</organism>
<comment type="caution">
    <text evidence="2">The sequence shown here is derived from an EMBL/GenBank/DDBJ whole genome shotgun (WGS) entry which is preliminary data.</text>
</comment>
<sequence length="154" mass="17397">MTSPAQPLVASDFAVPPPPATPRFRLEPLGPRHNAADHAAWTSSIAHIRASPDFTGSSWPPPEGMSPEANLDDLRRHAEDFDRRVGFTYTVLSVPEDDVIGCVYIYRSRQDPAVTDVRSWVRASHASLDADLYRVVKDWLEREWPFERVAYTPR</sequence>
<feature type="region of interest" description="Disordered" evidence="1">
    <location>
        <begin position="1"/>
        <end position="29"/>
    </location>
</feature>
<accession>A0A1J4PQT7</accession>
<evidence type="ECO:0000256" key="1">
    <source>
        <dbReference type="SAM" id="MobiDB-lite"/>
    </source>
</evidence>
<dbReference type="Proteomes" id="UP000034838">
    <property type="component" value="Unassembled WGS sequence"/>
</dbReference>